<organism evidence="3 4">
    <name type="scientific">Hyaloscypha hepaticicola</name>
    <dbReference type="NCBI Taxonomy" id="2082293"/>
    <lineage>
        <taxon>Eukaryota</taxon>
        <taxon>Fungi</taxon>
        <taxon>Dikarya</taxon>
        <taxon>Ascomycota</taxon>
        <taxon>Pezizomycotina</taxon>
        <taxon>Leotiomycetes</taxon>
        <taxon>Helotiales</taxon>
        <taxon>Hyaloscyphaceae</taxon>
        <taxon>Hyaloscypha</taxon>
    </lineage>
</organism>
<sequence length="511" mass="55792">MDAASLAQSTTGTLANYARKMSHSGRPDMKIILDNHDEGKIYTTFDALSGRVEITAPHNARFDEIQITLEGTTKTYVENLSPHTTRARTTAMHNFLKLTMPIRDADYPQPRIAEAGQTYKFPFNFVVPNHLLLRACSHKCNTDHVHHAHLQLPPSMGCREVSIQDDLAPEMSKVHYAIKVKVLRNGEQDGKDAVLIERMKKLRIVPAQAELPPMNILTGNTDFVLSKTKTLRKGMFSGKLGKITVAAEQPSAIILPSPSSNSTLPATAMATVNLRFDPQDASSQPPRLGGLTTKIKASTFYSARPAEFLPSHYTMSTHFDTVRGIYDTSVPLSSRCVEAVSWTKHKAAPAYTRRNSASSSSSSDCSDHVSEVKPGSEYYSATVLVPITLPSTKTWIPTFHSCIVSRTYTIDLNLSIHTPGNGVPASNVSLHLPIQIAANGNQNERMPLTVAEAAAELADAEEFLRPRVIEVPSAEHIGNSVLVPAASDLPPSYEDFAASQPLSQMVEPGRC</sequence>
<dbReference type="InterPro" id="IPR039634">
    <property type="entry name" value="Bul1-like"/>
</dbReference>
<evidence type="ECO:0000259" key="2">
    <source>
        <dbReference type="Pfam" id="PF00339"/>
    </source>
</evidence>
<dbReference type="SUPFAM" id="SSF81296">
    <property type="entry name" value="E set domains"/>
    <property type="match status" value="1"/>
</dbReference>
<accession>A0A2J6PDW7</accession>
<evidence type="ECO:0000313" key="3">
    <source>
        <dbReference type="EMBL" id="PMD12245.1"/>
    </source>
</evidence>
<evidence type="ECO:0000256" key="1">
    <source>
        <dbReference type="SAM" id="MobiDB-lite"/>
    </source>
</evidence>
<reference evidence="3 4" key="1">
    <citation type="submission" date="2016-05" db="EMBL/GenBank/DDBJ databases">
        <title>A degradative enzymes factory behind the ericoid mycorrhizal symbiosis.</title>
        <authorList>
            <consortium name="DOE Joint Genome Institute"/>
            <person name="Martino E."/>
            <person name="Morin E."/>
            <person name="Grelet G."/>
            <person name="Kuo A."/>
            <person name="Kohler A."/>
            <person name="Daghino S."/>
            <person name="Barry K."/>
            <person name="Choi C."/>
            <person name="Cichocki N."/>
            <person name="Clum A."/>
            <person name="Copeland A."/>
            <person name="Hainaut M."/>
            <person name="Haridas S."/>
            <person name="Labutti K."/>
            <person name="Lindquist E."/>
            <person name="Lipzen A."/>
            <person name="Khouja H.-R."/>
            <person name="Murat C."/>
            <person name="Ohm R."/>
            <person name="Olson A."/>
            <person name="Spatafora J."/>
            <person name="Veneault-Fourrey C."/>
            <person name="Henrissat B."/>
            <person name="Grigoriev I."/>
            <person name="Martin F."/>
            <person name="Perotto S."/>
        </authorList>
    </citation>
    <scope>NUCLEOTIDE SEQUENCE [LARGE SCALE GENOMIC DNA]</scope>
    <source>
        <strain evidence="3 4">UAMH 7357</strain>
    </source>
</reference>
<feature type="domain" description="Arrestin-like N-terminal" evidence="2">
    <location>
        <begin position="31"/>
        <end position="151"/>
    </location>
</feature>
<dbReference type="Proteomes" id="UP000235672">
    <property type="component" value="Unassembled WGS sequence"/>
</dbReference>
<dbReference type="InterPro" id="IPR014756">
    <property type="entry name" value="Ig_E-set"/>
</dbReference>
<protein>
    <recommendedName>
        <fullName evidence="2">Arrestin-like N-terminal domain-containing protein</fullName>
    </recommendedName>
</protein>
<dbReference type="Pfam" id="PF00339">
    <property type="entry name" value="Arrestin_N"/>
    <property type="match status" value="1"/>
</dbReference>
<dbReference type="EMBL" id="KZ613557">
    <property type="protein sequence ID" value="PMD12245.1"/>
    <property type="molecule type" value="Genomic_DNA"/>
</dbReference>
<proteinExistence type="predicted"/>
<feature type="region of interest" description="Disordered" evidence="1">
    <location>
        <begin position="351"/>
        <end position="372"/>
    </location>
</feature>
<name>A0A2J6PDW7_9HELO</name>
<dbReference type="AlphaFoldDB" id="A0A2J6PDW7"/>
<dbReference type="InterPro" id="IPR014752">
    <property type="entry name" value="Arrestin-like_C"/>
</dbReference>
<dbReference type="PANTHER" id="PTHR31904">
    <property type="entry name" value="BYPASS OF STOP CODON PROTEIN 5-RELATED"/>
    <property type="match status" value="1"/>
</dbReference>
<gene>
    <name evidence="3" type="ORF">NA56DRAFT_500779</name>
</gene>
<dbReference type="InterPro" id="IPR011021">
    <property type="entry name" value="Arrestin-like_N"/>
</dbReference>
<dbReference type="STRING" id="1745343.A0A2J6PDW7"/>
<evidence type="ECO:0000313" key="4">
    <source>
        <dbReference type="Proteomes" id="UP000235672"/>
    </source>
</evidence>
<dbReference type="PANTHER" id="PTHR31904:SF1">
    <property type="entry name" value="BYPASS OF STOP CODON PROTEIN 5-RELATED"/>
    <property type="match status" value="1"/>
</dbReference>
<keyword evidence="4" id="KW-1185">Reference proteome</keyword>
<dbReference type="OrthoDB" id="2283785at2759"/>
<dbReference type="Gene3D" id="2.60.40.640">
    <property type="match status" value="1"/>
</dbReference>